<protein>
    <submittedName>
        <fullName evidence="1">Uncharacterized protein</fullName>
    </submittedName>
</protein>
<dbReference type="Proteomes" id="UP001152795">
    <property type="component" value="Unassembled WGS sequence"/>
</dbReference>
<accession>A0A6S7GR30</accession>
<dbReference type="EMBL" id="CACRXK020001118">
    <property type="protein sequence ID" value="CAB3987090.1"/>
    <property type="molecule type" value="Genomic_DNA"/>
</dbReference>
<dbReference type="PANTHER" id="PTHR47510">
    <property type="entry name" value="REVERSE TRANSCRIPTASE DOMAIN-CONTAINING PROTEIN"/>
    <property type="match status" value="1"/>
</dbReference>
<keyword evidence="2" id="KW-1185">Reference proteome</keyword>
<sequence>MAIADRLQRSFIKPWLEIQPDPPRRQAVEYLLKDSHPPLPSIVQVKTVLKHLNPRKAIGSDNIPAWCLKRYAEELAPVVHDIVVASIIQCKHPISYKHAIISPIPKIRPPTDLDSDFHQVSALQKLSRSYSSNSINPVSRSKQTSTPLRAVTPPCLPLPPYLRTGSTQRTTPQPEFLVVDKMELNAKKTKDMWINFTEAPPHLPLRIGDAIIERVDNFKLFGTWFQKDLKWNKHVEETTRKTAKNLYCLRECRRANLPVEWFSPLNYP</sequence>
<gene>
    <name evidence="1" type="ORF">PACLA_8A016956</name>
</gene>
<comment type="caution">
    <text evidence="1">The sequence shown here is derived from an EMBL/GenBank/DDBJ whole genome shotgun (WGS) entry which is preliminary data.</text>
</comment>
<reference evidence="1" key="1">
    <citation type="submission" date="2020-04" db="EMBL/GenBank/DDBJ databases">
        <authorList>
            <person name="Alioto T."/>
            <person name="Alioto T."/>
            <person name="Gomez Garrido J."/>
        </authorList>
    </citation>
    <scope>NUCLEOTIDE SEQUENCE</scope>
    <source>
        <strain evidence="1">A484AB</strain>
    </source>
</reference>
<dbReference type="PANTHER" id="PTHR47510:SF3">
    <property type="entry name" value="ENDO_EXONUCLEASE_PHOSPHATASE DOMAIN-CONTAINING PROTEIN"/>
    <property type="match status" value="1"/>
</dbReference>
<evidence type="ECO:0000313" key="2">
    <source>
        <dbReference type="Proteomes" id="UP001152795"/>
    </source>
</evidence>
<proteinExistence type="predicted"/>
<dbReference type="OrthoDB" id="5959732at2759"/>
<dbReference type="AlphaFoldDB" id="A0A6S7GR30"/>
<organism evidence="1 2">
    <name type="scientific">Paramuricea clavata</name>
    <name type="common">Red gorgonian</name>
    <name type="synonym">Violescent sea-whip</name>
    <dbReference type="NCBI Taxonomy" id="317549"/>
    <lineage>
        <taxon>Eukaryota</taxon>
        <taxon>Metazoa</taxon>
        <taxon>Cnidaria</taxon>
        <taxon>Anthozoa</taxon>
        <taxon>Octocorallia</taxon>
        <taxon>Malacalcyonacea</taxon>
        <taxon>Plexauridae</taxon>
        <taxon>Paramuricea</taxon>
    </lineage>
</organism>
<evidence type="ECO:0000313" key="1">
    <source>
        <dbReference type="EMBL" id="CAB3987090.1"/>
    </source>
</evidence>
<name>A0A6S7GR30_PARCT</name>